<evidence type="ECO:0000313" key="2">
    <source>
        <dbReference type="EMBL" id="VTJ70234.1"/>
    </source>
</evidence>
<feature type="compositionally biased region" description="Basic residues" evidence="1">
    <location>
        <begin position="218"/>
        <end position="227"/>
    </location>
</feature>
<feature type="region of interest" description="Disordered" evidence="1">
    <location>
        <begin position="112"/>
        <end position="131"/>
    </location>
</feature>
<protein>
    <submittedName>
        <fullName evidence="2">Uncharacterized protein</fullName>
    </submittedName>
</protein>
<proteinExistence type="predicted"/>
<evidence type="ECO:0000256" key="1">
    <source>
        <dbReference type="SAM" id="MobiDB-lite"/>
    </source>
</evidence>
<evidence type="ECO:0000313" key="3">
    <source>
        <dbReference type="Proteomes" id="UP000335636"/>
    </source>
</evidence>
<comment type="caution">
    <text evidence="2">The sequence shown here is derived from an EMBL/GenBank/DDBJ whole genome shotgun (WGS) entry which is preliminary data.</text>
</comment>
<gene>
    <name evidence="2" type="ORF">MONAX_5E042003</name>
</gene>
<feature type="region of interest" description="Disordered" evidence="1">
    <location>
        <begin position="1"/>
        <end position="23"/>
    </location>
</feature>
<sequence length="235" mass="24734">MAQSATPAHLPKPTKSGGLEATPAGATVSQHTYQFAYQSVPVRGQGYACLEEPWASAPPVAQAPPYRRPRSPPFLLPSRATPVARGGGVGKQAHCCLGHLYRQPRVLGSPRLSPAAARGARGPSWPQLLPGERVGDPVAPPLLGRLRLPLIPGPVPAVSAAALRAHQLDRSAAGAGSHRFQLGPPGWEPGTDSGRSAPRPSSLRRAGAGPASRAPALPRRRRSHSPSKRQMWQDK</sequence>
<accession>A0A5E4BKL1</accession>
<feature type="compositionally biased region" description="Low complexity" evidence="1">
    <location>
        <begin position="193"/>
        <end position="217"/>
    </location>
</feature>
<name>A0A5E4BKL1_MARMO</name>
<keyword evidence="3" id="KW-1185">Reference proteome</keyword>
<dbReference type="EMBL" id="CABDUW010000499">
    <property type="protein sequence ID" value="VTJ70234.1"/>
    <property type="molecule type" value="Genomic_DNA"/>
</dbReference>
<reference evidence="2" key="1">
    <citation type="submission" date="2019-04" db="EMBL/GenBank/DDBJ databases">
        <authorList>
            <person name="Alioto T."/>
            <person name="Alioto T."/>
        </authorList>
    </citation>
    <scope>NUCLEOTIDE SEQUENCE [LARGE SCALE GENOMIC DNA]</scope>
</reference>
<dbReference type="AlphaFoldDB" id="A0A5E4BKL1"/>
<organism evidence="2 3">
    <name type="scientific">Marmota monax</name>
    <name type="common">Woodchuck</name>
    <dbReference type="NCBI Taxonomy" id="9995"/>
    <lineage>
        <taxon>Eukaryota</taxon>
        <taxon>Metazoa</taxon>
        <taxon>Chordata</taxon>
        <taxon>Craniata</taxon>
        <taxon>Vertebrata</taxon>
        <taxon>Euteleostomi</taxon>
        <taxon>Mammalia</taxon>
        <taxon>Eutheria</taxon>
        <taxon>Euarchontoglires</taxon>
        <taxon>Glires</taxon>
        <taxon>Rodentia</taxon>
        <taxon>Sciuromorpha</taxon>
        <taxon>Sciuridae</taxon>
        <taxon>Xerinae</taxon>
        <taxon>Marmotini</taxon>
        <taxon>Marmota</taxon>
    </lineage>
</organism>
<feature type="region of interest" description="Disordered" evidence="1">
    <location>
        <begin position="172"/>
        <end position="235"/>
    </location>
</feature>
<dbReference type="Proteomes" id="UP000335636">
    <property type="component" value="Unassembled WGS sequence"/>
</dbReference>